<keyword evidence="2" id="KW-1185">Reference proteome</keyword>
<dbReference type="OrthoDB" id="139266at2157"/>
<evidence type="ECO:0000313" key="1">
    <source>
        <dbReference type="EMBL" id="KGK98019.1"/>
    </source>
</evidence>
<protein>
    <submittedName>
        <fullName evidence="1">Uncharacterized protein</fullName>
    </submittedName>
</protein>
<gene>
    <name evidence="1" type="ORF">LI82_09740</name>
</gene>
<accession>A0A099SZA8</accession>
<dbReference type="Proteomes" id="UP000029859">
    <property type="component" value="Unassembled WGS sequence"/>
</dbReference>
<dbReference type="AlphaFoldDB" id="A0A099SZA8"/>
<evidence type="ECO:0000313" key="2">
    <source>
        <dbReference type="Proteomes" id="UP000029859"/>
    </source>
</evidence>
<organism evidence="1 2">
    <name type="scientific">Methanococcoides methylutens</name>
    <dbReference type="NCBI Taxonomy" id="2226"/>
    <lineage>
        <taxon>Archaea</taxon>
        <taxon>Methanobacteriati</taxon>
        <taxon>Methanobacteriota</taxon>
        <taxon>Stenosarchaea group</taxon>
        <taxon>Methanomicrobia</taxon>
        <taxon>Methanosarcinales</taxon>
        <taxon>Methanosarcinaceae</taxon>
        <taxon>Methanococcoides</taxon>
    </lineage>
</organism>
<reference evidence="1 2" key="1">
    <citation type="submission" date="2014-09" db="EMBL/GenBank/DDBJ databases">
        <title>Draft genome sequence of an obligately methylotrophic methanogen, Methanococcoides methylutens, isolated from marine sediment.</title>
        <authorList>
            <person name="Guan Y."/>
            <person name="Ngugi D.K."/>
            <person name="Blom J."/>
            <person name="Ali S."/>
            <person name="Ferry J.G."/>
            <person name="Stingl U."/>
        </authorList>
    </citation>
    <scope>NUCLEOTIDE SEQUENCE [LARGE SCALE GENOMIC DNA]</scope>
    <source>
        <strain evidence="1 2">DSM 2657</strain>
    </source>
</reference>
<dbReference type="RefSeq" id="WP_048195229.1">
    <property type="nucleotide sequence ID" value="NZ_CAAGSM010000001.1"/>
</dbReference>
<proteinExistence type="predicted"/>
<name>A0A099SZA8_METMT</name>
<sequence length="107" mass="11846">MHTVYIKAVKDENIFTPCNVNVDAIKYIHCIENKVFLSLNPEDVGAMICIYAGKAINGEEQVDNIVSLIASAKVNSEKHGMPILLDFSEQIDRPKATMMRGPVVIVN</sequence>
<dbReference type="EMBL" id="JRHO01000014">
    <property type="protein sequence ID" value="KGK98019.1"/>
    <property type="molecule type" value="Genomic_DNA"/>
</dbReference>
<comment type="caution">
    <text evidence="1">The sequence shown here is derived from an EMBL/GenBank/DDBJ whole genome shotgun (WGS) entry which is preliminary data.</text>
</comment>